<gene>
    <name evidence="5" type="ORF">GSLYS_00002921001</name>
</gene>
<dbReference type="SMART" id="SM00333">
    <property type="entry name" value="TUDOR"/>
    <property type="match status" value="1"/>
</dbReference>
<dbReference type="PROSITE" id="PS50084">
    <property type="entry name" value="KH_TYPE_1"/>
    <property type="match status" value="1"/>
</dbReference>
<evidence type="ECO:0000256" key="1">
    <source>
        <dbReference type="PROSITE-ProRule" id="PRU00117"/>
    </source>
</evidence>
<dbReference type="InterPro" id="IPR035437">
    <property type="entry name" value="SNase_OB-fold_sf"/>
</dbReference>
<keyword evidence="3" id="KW-1133">Transmembrane helix</keyword>
<feature type="compositionally biased region" description="Polar residues" evidence="2">
    <location>
        <begin position="511"/>
        <end position="528"/>
    </location>
</feature>
<dbReference type="InterPro" id="IPR004088">
    <property type="entry name" value="KH_dom_type_1"/>
</dbReference>
<reference evidence="5 6" key="1">
    <citation type="submission" date="2024-04" db="EMBL/GenBank/DDBJ databases">
        <authorList>
            <consortium name="Genoscope - CEA"/>
            <person name="William W."/>
        </authorList>
    </citation>
    <scope>NUCLEOTIDE SEQUENCE [LARGE SCALE GENOMIC DNA]</scope>
</reference>
<dbReference type="GO" id="GO:0003723">
    <property type="term" value="F:RNA binding"/>
    <property type="evidence" value="ECO:0007669"/>
    <property type="project" value="UniProtKB-UniRule"/>
</dbReference>
<dbReference type="InterPro" id="IPR047367">
    <property type="entry name" value="Tudor_AKAP1"/>
</dbReference>
<feature type="region of interest" description="Disordered" evidence="2">
    <location>
        <begin position="320"/>
        <end position="421"/>
    </location>
</feature>
<dbReference type="PANTHER" id="PTHR22948:SF65">
    <property type="entry name" value="A-KINASE ANCHORING PROTEIN 1"/>
    <property type="match status" value="1"/>
</dbReference>
<feature type="compositionally biased region" description="Basic and acidic residues" evidence="2">
    <location>
        <begin position="337"/>
        <end position="353"/>
    </location>
</feature>
<dbReference type="InterPro" id="IPR002999">
    <property type="entry name" value="Tudor"/>
</dbReference>
<dbReference type="EMBL" id="CAXITT010000037">
    <property type="protein sequence ID" value="CAL1528751.1"/>
    <property type="molecule type" value="Genomic_DNA"/>
</dbReference>
<feature type="compositionally biased region" description="Low complexity" evidence="2">
    <location>
        <begin position="374"/>
        <end position="399"/>
    </location>
</feature>
<evidence type="ECO:0000313" key="6">
    <source>
        <dbReference type="Proteomes" id="UP001497497"/>
    </source>
</evidence>
<proteinExistence type="predicted"/>
<dbReference type="PANTHER" id="PTHR22948">
    <property type="entry name" value="TUDOR DOMAIN CONTAINING PROTEIN"/>
    <property type="match status" value="1"/>
</dbReference>
<dbReference type="InterPro" id="IPR050621">
    <property type="entry name" value="Tudor_domain_containing"/>
</dbReference>
<comment type="caution">
    <text evidence="5">The sequence shown here is derived from an EMBL/GenBank/DDBJ whole genome shotgun (WGS) entry which is preliminary data.</text>
</comment>
<dbReference type="AlphaFoldDB" id="A0AAV2H4Z1"/>
<dbReference type="GO" id="GO:0005739">
    <property type="term" value="C:mitochondrion"/>
    <property type="evidence" value="ECO:0007669"/>
    <property type="project" value="UniProtKB-ARBA"/>
</dbReference>
<evidence type="ECO:0000259" key="4">
    <source>
        <dbReference type="PROSITE" id="PS50304"/>
    </source>
</evidence>
<feature type="compositionally biased region" description="Polar residues" evidence="2">
    <location>
        <begin position="356"/>
        <end position="369"/>
    </location>
</feature>
<keyword evidence="3" id="KW-0812">Transmembrane</keyword>
<feature type="region of interest" description="Disordered" evidence="2">
    <location>
        <begin position="235"/>
        <end position="260"/>
    </location>
</feature>
<accession>A0AAV2H4Z1</accession>
<dbReference type="Gene3D" id="3.30.1370.10">
    <property type="entry name" value="K Homology domain, type 1"/>
    <property type="match status" value="1"/>
</dbReference>
<dbReference type="SUPFAM" id="SSF54791">
    <property type="entry name" value="Eukaryotic type KH-domain (KH-domain type I)"/>
    <property type="match status" value="1"/>
</dbReference>
<dbReference type="SUPFAM" id="SSF63748">
    <property type="entry name" value="Tudor/PWWP/MBT"/>
    <property type="match status" value="1"/>
</dbReference>
<dbReference type="Gene3D" id="2.30.30.140">
    <property type="match status" value="1"/>
</dbReference>
<dbReference type="Pfam" id="PF00013">
    <property type="entry name" value="KH_1"/>
    <property type="match status" value="1"/>
</dbReference>
<dbReference type="InterPro" id="IPR036612">
    <property type="entry name" value="KH_dom_type_1_sf"/>
</dbReference>
<dbReference type="SMART" id="SM00322">
    <property type="entry name" value="KH"/>
    <property type="match status" value="1"/>
</dbReference>
<feature type="region of interest" description="Disordered" evidence="2">
    <location>
        <begin position="498"/>
        <end position="535"/>
    </location>
</feature>
<dbReference type="Proteomes" id="UP001497497">
    <property type="component" value="Unassembled WGS sequence"/>
</dbReference>
<sequence>MNDYRIPFALAVPVSIALLGALWILRKKSGSSGDKKKSVKIPNEKKESVPERSLNATSERKAQQIDKEGITITQRKIPETLARDRGSSDLNPRAPDPIAGSGDCHVPLKEKITSSDVSPITNLPTSDTSHGEFLTSTEKIQVELLLTSAMGDGLHEAQVKLAKPRLQTAKQRQTNNDILITQTNASSERSEGIKMCEEVVVNTKLSIEQISTLMSESFENGVDLKVPPSVLESTLEDKHITSSNDSSGVARNTGDLDPESCDKVVGTTTCATSIPDANVMDESHTSAVTEVTLSTESIAQVIVQSSLSAEVQSHVEHNLLEDSLSDKTSEVQMPVESARETIENEQIKVEQGKLNDVSNNEFDENPSSQETEHNNSQFNENNNSQLSDNNTTTTNNKSSLPCDRYGARSSSSPHTASNSQDSMFLNNESAEHIESNWAIASTLDEQMSEDAETSVSVSNFVLTSNEKTEVKFQTISPSETVEMFPTTTSTTIVDLDQNLSNAGNGKEESPTKSSSPLCDNNSEGSNDSGRGGSEHDVTCHVGDTLVHFDFNMPSDLCGRFIGKQGKNINYLKSKTGANVSLTNNPFTADYQICQVVGTQAEVDDALAMIRRKFPLNEFPLLTMVPINMSQLPEQIEQHPVIVPDVMQLSLPEGVSVEVYVSAIVDAGHVFVQQPTHRSFMSLEKLTYFLNTVYGQDPNVPCVPTPVECGIICVCENDGCWYRAMIMTPENEDGEAQVKFVDYGGYAVMPVTSLKQIRTDFMSLPFQAVECFMANITPNQGEQYFSEEATMTLGTMTEYKLLQCQVVARTENGIPYIHLYQVSPESNSAIMINRALVNNHLVRWIEIL</sequence>
<dbReference type="Pfam" id="PF00567">
    <property type="entry name" value="TUDOR"/>
    <property type="match status" value="1"/>
</dbReference>
<dbReference type="Gene3D" id="2.40.50.90">
    <property type="match status" value="1"/>
</dbReference>
<feature type="compositionally biased region" description="Basic and acidic residues" evidence="2">
    <location>
        <begin position="58"/>
        <end position="69"/>
    </location>
</feature>
<organism evidence="5 6">
    <name type="scientific">Lymnaea stagnalis</name>
    <name type="common">Great pond snail</name>
    <name type="synonym">Helix stagnalis</name>
    <dbReference type="NCBI Taxonomy" id="6523"/>
    <lineage>
        <taxon>Eukaryota</taxon>
        <taxon>Metazoa</taxon>
        <taxon>Spiralia</taxon>
        <taxon>Lophotrochozoa</taxon>
        <taxon>Mollusca</taxon>
        <taxon>Gastropoda</taxon>
        <taxon>Heterobranchia</taxon>
        <taxon>Euthyneura</taxon>
        <taxon>Panpulmonata</taxon>
        <taxon>Hygrophila</taxon>
        <taxon>Lymnaeoidea</taxon>
        <taxon>Lymnaeidae</taxon>
        <taxon>Lymnaea</taxon>
    </lineage>
</organism>
<keyword evidence="6" id="KW-1185">Reference proteome</keyword>
<dbReference type="CDD" id="cd20407">
    <property type="entry name" value="Tudor_AKAP1"/>
    <property type="match status" value="1"/>
</dbReference>
<keyword evidence="1" id="KW-0694">RNA-binding</keyword>
<evidence type="ECO:0000313" key="5">
    <source>
        <dbReference type="EMBL" id="CAL1528751.1"/>
    </source>
</evidence>
<feature type="transmembrane region" description="Helical" evidence="3">
    <location>
        <begin position="6"/>
        <end position="25"/>
    </location>
</feature>
<dbReference type="InterPro" id="IPR047368">
    <property type="entry name" value="KH-I_AKAP1"/>
</dbReference>
<evidence type="ECO:0000256" key="2">
    <source>
        <dbReference type="SAM" id="MobiDB-lite"/>
    </source>
</evidence>
<feature type="domain" description="Tudor" evidence="4">
    <location>
        <begin position="705"/>
        <end position="763"/>
    </location>
</feature>
<protein>
    <recommendedName>
        <fullName evidence="4">Tudor domain-containing protein</fullName>
    </recommendedName>
</protein>
<dbReference type="InterPro" id="IPR004087">
    <property type="entry name" value="KH_dom"/>
</dbReference>
<dbReference type="PROSITE" id="PS50304">
    <property type="entry name" value="TUDOR"/>
    <property type="match status" value="1"/>
</dbReference>
<keyword evidence="3" id="KW-0472">Membrane</keyword>
<evidence type="ECO:0000256" key="3">
    <source>
        <dbReference type="SAM" id="Phobius"/>
    </source>
</evidence>
<dbReference type="CDD" id="cd22395">
    <property type="entry name" value="KH-I_AKAP1"/>
    <property type="match status" value="1"/>
</dbReference>
<feature type="compositionally biased region" description="Polar residues" evidence="2">
    <location>
        <begin position="241"/>
        <end position="250"/>
    </location>
</feature>
<feature type="compositionally biased region" description="Polar residues" evidence="2">
    <location>
        <begin position="408"/>
        <end position="421"/>
    </location>
</feature>
<feature type="compositionally biased region" description="Basic and acidic residues" evidence="2">
    <location>
        <begin position="320"/>
        <end position="329"/>
    </location>
</feature>
<feature type="compositionally biased region" description="Basic and acidic residues" evidence="2">
    <location>
        <begin position="76"/>
        <end position="87"/>
    </location>
</feature>
<feature type="region of interest" description="Disordered" evidence="2">
    <location>
        <begin position="30"/>
        <end position="105"/>
    </location>
</feature>
<name>A0AAV2H4Z1_LYMST</name>